<reference evidence="1 3" key="1">
    <citation type="journal article" date="2014" name="BMC Genomics">
        <title>Genome sequence of Anopheles sinensis provides insight into genetics basis of mosquito competence for malaria parasites.</title>
        <authorList>
            <person name="Zhou D."/>
            <person name="Zhang D."/>
            <person name="Ding G."/>
            <person name="Shi L."/>
            <person name="Hou Q."/>
            <person name="Ye Y."/>
            <person name="Xu Y."/>
            <person name="Zhou H."/>
            <person name="Xiong C."/>
            <person name="Li S."/>
            <person name="Yu J."/>
            <person name="Hong S."/>
            <person name="Yu X."/>
            <person name="Zou P."/>
            <person name="Chen C."/>
            <person name="Chang X."/>
            <person name="Wang W."/>
            <person name="Lv Y."/>
            <person name="Sun Y."/>
            <person name="Ma L."/>
            <person name="Shen B."/>
            <person name="Zhu C."/>
        </authorList>
    </citation>
    <scope>NUCLEOTIDE SEQUENCE [LARGE SCALE GENOMIC DNA]</scope>
</reference>
<name>A0A084VYK6_ANOSI</name>
<organism evidence="1">
    <name type="scientific">Anopheles sinensis</name>
    <name type="common">Mosquito</name>
    <dbReference type="NCBI Taxonomy" id="74873"/>
    <lineage>
        <taxon>Eukaryota</taxon>
        <taxon>Metazoa</taxon>
        <taxon>Ecdysozoa</taxon>
        <taxon>Arthropoda</taxon>
        <taxon>Hexapoda</taxon>
        <taxon>Insecta</taxon>
        <taxon>Pterygota</taxon>
        <taxon>Neoptera</taxon>
        <taxon>Endopterygota</taxon>
        <taxon>Diptera</taxon>
        <taxon>Nematocera</taxon>
        <taxon>Culicoidea</taxon>
        <taxon>Culicidae</taxon>
        <taxon>Anophelinae</taxon>
        <taxon>Anopheles</taxon>
    </lineage>
</organism>
<dbReference type="AlphaFoldDB" id="A0A084VYK6"/>
<reference evidence="2" key="2">
    <citation type="submission" date="2020-05" db="UniProtKB">
        <authorList>
            <consortium name="EnsemblMetazoa"/>
        </authorList>
    </citation>
    <scope>IDENTIFICATION</scope>
</reference>
<dbReference type="Proteomes" id="UP000030765">
    <property type="component" value="Unassembled WGS sequence"/>
</dbReference>
<dbReference type="STRING" id="74873.A0A084VYK6"/>
<dbReference type="VEuPathDB" id="VectorBase:ASIC010726"/>
<gene>
    <name evidence="1" type="ORF">ZHAS_00010726</name>
</gene>
<dbReference type="EMBL" id="KE525231">
    <property type="protein sequence ID" value="KFB43050.1"/>
    <property type="molecule type" value="Genomic_DNA"/>
</dbReference>
<evidence type="ECO:0000313" key="1">
    <source>
        <dbReference type="EMBL" id="KFB43050.1"/>
    </source>
</evidence>
<keyword evidence="3" id="KW-1185">Reference proteome</keyword>
<dbReference type="OrthoDB" id="10452641at2759"/>
<sequence>MIFWVEDRNVIEGISHHGVRQKPYTVTEATDYIDSITAVPDVCPVFYSPCAINNGDCPSNTLCLLNPSVESGKICK</sequence>
<dbReference type="EnsemblMetazoa" id="ASIC010726-RA">
    <property type="protein sequence ID" value="ASIC010726-PA"/>
    <property type="gene ID" value="ASIC010726"/>
</dbReference>
<dbReference type="EMBL" id="ATLV01018376">
    <property type="status" value="NOT_ANNOTATED_CDS"/>
    <property type="molecule type" value="Genomic_DNA"/>
</dbReference>
<evidence type="ECO:0000313" key="3">
    <source>
        <dbReference type="Proteomes" id="UP000030765"/>
    </source>
</evidence>
<accession>A0A084VYK6</accession>
<protein>
    <submittedName>
        <fullName evidence="1">AGAP008193-PA-like protein</fullName>
    </submittedName>
</protein>
<evidence type="ECO:0000313" key="2">
    <source>
        <dbReference type="EnsemblMetazoa" id="ASIC010726-PA"/>
    </source>
</evidence>
<proteinExistence type="predicted"/>